<dbReference type="AlphaFoldDB" id="A0A5J6MDZ7"/>
<accession>A0A5J6MDZ7</accession>
<keyword evidence="2" id="KW-1185">Reference proteome</keyword>
<gene>
    <name evidence="1" type="ORF">FRZ44_06340</name>
</gene>
<evidence type="ECO:0000313" key="2">
    <source>
        <dbReference type="Proteomes" id="UP000326202"/>
    </source>
</evidence>
<dbReference type="Gene3D" id="1.10.490.110">
    <property type="entry name" value="Uncharacterized conserved protein DUF2267"/>
    <property type="match status" value="1"/>
</dbReference>
<reference evidence="1 2" key="1">
    <citation type="submission" date="2019-08" db="EMBL/GenBank/DDBJ databases">
        <title>Hyperibacter terrae gen. nov., sp. nov. and Hyperibacter viscosus sp. nov., two new members in the family Rhodospirillaceae isolated from the rhizosphere of Hypericum perforatum.</title>
        <authorList>
            <person name="Noviana Z."/>
        </authorList>
    </citation>
    <scope>NUCLEOTIDE SEQUENCE [LARGE SCALE GENOMIC DNA]</scope>
    <source>
        <strain evidence="1 2">R5913</strain>
    </source>
</reference>
<dbReference type="InterPro" id="IPR038282">
    <property type="entry name" value="DUF2267_sf"/>
</dbReference>
<dbReference type="InterPro" id="IPR018727">
    <property type="entry name" value="DUF2267"/>
</dbReference>
<evidence type="ECO:0008006" key="3">
    <source>
        <dbReference type="Google" id="ProtNLM"/>
    </source>
</evidence>
<organism evidence="1 2">
    <name type="scientific">Hypericibacter terrae</name>
    <dbReference type="NCBI Taxonomy" id="2602015"/>
    <lineage>
        <taxon>Bacteria</taxon>
        <taxon>Pseudomonadati</taxon>
        <taxon>Pseudomonadota</taxon>
        <taxon>Alphaproteobacteria</taxon>
        <taxon>Rhodospirillales</taxon>
        <taxon>Dongiaceae</taxon>
        <taxon>Hypericibacter</taxon>
    </lineage>
</organism>
<sequence length="147" mass="16630">MSATGLAVFDKTLQETNAWLKIVTHELEIEDRESAYTALKAALHALRDRIGPENCTHLGAQLPLLVRGAYYEGWHMAGTPTKERHLEGFVEHVRRQLPKGSTIDPERAARATFIALRQRLDPGEFNKLVKILPPELRQLWPTIPTSE</sequence>
<proteinExistence type="predicted"/>
<dbReference type="KEGG" id="htq:FRZ44_06340"/>
<dbReference type="OrthoDB" id="20942at2"/>
<name>A0A5J6MDZ7_9PROT</name>
<dbReference type="RefSeq" id="WP_151175809.1">
    <property type="nucleotide sequence ID" value="NZ_CP042906.1"/>
</dbReference>
<evidence type="ECO:0000313" key="1">
    <source>
        <dbReference type="EMBL" id="QEX15351.1"/>
    </source>
</evidence>
<dbReference type="Pfam" id="PF10025">
    <property type="entry name" value="DUF2267"/>
    <property type="match status" value="1"/>
</dbReference>
<dbReference type="EMBL" id="CP042906">
    <property type="protein sequence ID" value="QEX15351.1"/>
    <property type="molecule type" value="Genomic_DNA"/>
</dbReference>
<protein>
    <recommendedName>
        <fullName evidence="3">DUF2267 domain-containing protein</fullName>
    </recommendedName>
</protein>
<dbReference type="Proteomes" id="UP000326202">
    <property type="component" value="Chromosome"/>
</dbReference>